<gene>
    <name evidence="1" type="ORF">H0921_14230</name>
</gene>
<dbReference type="Proteomes" id="UP000542342">
    <property type="component" value="Unassembled WGS sequence"/>
</dbReference>
<dbReference type="EMBL" id="JACEFB010000012">
    <property type="protein sequence ID" value="MBA2227315.1"/>
    <property type="molecule type" value="Genomic_DNA"/>
</dbReference>
<evidence type="ECO:0000313" key="1">
    <source>
        <dbReference type="EMBL" id="MBA2227315.1"/>
    </source>
</evidence>
<dbReference type="AlphaFoldDB" id="A0A7V8VFX3"/>
<proteinExistence type="predicted"/>
<evidence type="ECO:0000313" key="2">
    <source>
        <dbReference type="Proteomes" id="UP000542342"/>
    </source>
</evidence>
<comment type="caution">
    <text evidence="1">The sequence shown here is derived from an EMBL/GenBank/DDBJ whole genome shotgun (WGS) entry which is preliminary data.</text>
</comment>
<dbReference type="RefSeq" id="WP_194539175.1">
    <property type="nucleotide sequence ID" value="NZ_JACEFB010000012.1"/>
</dbReference>
<protein>
    <submittedName>
        <fullName evidence="1">Uncharacterized protein</fullName>
    </submittedName>
</protein>
<name>A0A7V8VFX3_9BACT</name>
<keyword evidence="2" id="KW-1185">Reference proteome</keyword>
<organism evidence="1 2">
    <name type="scientific">Thermogemmata fonticola</name>
    <dbReference type="NCBI Taxonomy" id="2755323"/>
    <lineage>
        <taxon>Bacteria</taxon>
        <taxon>Pseudomonadati</taxon>
        <taxon>Planctomycetota</taxon>
        <taxon>Planctomycetia</taxon>
        <taxon>Gemmatales</taxon>
        <taxon>Gemmataceae</taxon>
        <taxon>Thermogemmata</taxon>
    </lineage>
</organism>
<accession>A0A7V8VFX3</accession>
<sequence>MTTYYIIEPGVPGELGEKTILDYSTDPPYKVVKLECLFYVLLDDDILEIHPCFIVTERLRKALEQFQGTGYRFDDVEITTDEQFAEFYPDLKLPNYYWMKIYGNPGIDDAGLTKRHDLVVSDRLLDILRRFNIQHCTIRRRPFRTT</sequence>
<reference evidence="1 2" key="1">
    <citation type="submission" date="2020-07" db="EMBL/GenBank/DDBJ databases">
        <title>Thermogemmata thermophila gen. nov., sp. nov., a novel moderate thermophilic planctomycete from a Kamchatka hot spring.</title>
        <authorList>
            <person name="Elcheninov A.G."/>
            <person name="Podosokorskaya O.A."/>
            <person name="Kovaleva O.L."/>
            <person name="Novikov A."/>
            <person name="Bonch-Osmolovskaya E.A."/>
            <person name="Toshchakov S.V."/>
            <person name="Kublanov I.V."/>
        </authorList>
    </citation>
    <scope>NUCLEOTIDE SEQUENCE [LARGE SCALE GENOMIC DNA]</scope>
    <source>
        <strain evidence="1 2">2918</strain>
    </source>
</reference>